<proteinExistence type="predicted"/>
<dbReference type="InterPro" id="IPR007848">
    <property type="entry name" value="Small_mtfrase_dom"/>
</dbReference>
<dbReference type="EMBL" id="FMYH01000001">
    <property type="protein sequence ID" value="SDB93847.1"/>
    <property type="molecule type" value="Genomic_DNA"/>
</dbReference>
<dbReference type="OrthoDB" id="267914at2"/>
<keyword evidence="3" id="KW-1185">Reference proteome</keyword>
<dbReference type="InterPro" id="IPR050320">
    <property type="entry name" value="N5-glutamine_MTase"/>
</dbReference>
<protein>
    <submittedName>
        <fullName evidence="2">Methyltransferase small domain-containing protein</fullName>
    </submittedName>
</protein>
<dbReference type="GO" id="GO:0003676">
    <property type="term" value="F:nucleic acid binding"/>
    <property type="evidence" value="ECO:0007669"/>
    <property type="project" value="InterPro"/>
</dbReference>
<dbReference type="PANTHER" id="PTHR18895:SF74">
    <property type="entry name" value="MTRF1L RELEASE FACTOR GLUTAMINE METHYLTRANSFERASE"/>
    <property type="match status" value="1"/>
</dbReference>
<keyword evidence="2" id="KW-0489">Methyltransferase</keyword>
<dbReference type="SUPFAM" id="SSF53335">
    <property type="entry name" value="S-adenosyl-L-methionine-dependent methyltransferases"/>
    <property type="match status" value="1"/>
</dbReference>
<dbReference type="InterPro" id="IPR029063">
    <property type="entry name" value="SAM-dependent_MTases_sf"/>
</dbReference>
<dbReference type="GO" id="GO:0032259">
    <property type="term" value="P:methylation"/>
    <property type="evidence" value="ECO:0007669"/>
    <property type="project" value="UniProtKB-KW"/>
</dbReference>
<dbReference type="GO" id="GO:0036009">
    <property type="term" value="F:protein-glutamine N-methyltransferase activity"/>
    <property type="evidence" value="ECO:0007669"/>
    <property type="project" value="TreeGrafter"/>
</dbReference>
<dbReference type="Gene3D" id="3.40.50.150">
    <property type="entry name" value="Vaccinia Virus protein VP39"/>
    <property type="match status" value="1"/>
</dbReference>
<dbReference type="PANTHER" id="PTHR18895">
    <property type="entry name" value="HEMK METHYLTRANSFERASE"/>
    <property type="match status" value="1"/>
</dbReference>
<organism evidence="2 3">
    <name type="scientific">Sanguibacter gelidistatuariae</name>
    <dbReference type="NCBI Taxonomy" id="1814289"/>
    <lineage>
        <taxon>Bacteria</taxon>
        <taxon>Bacillati</taxon>
        <taxon>Actinomycetota</taxon>
        <taxon>Actinomycetes</taxon>
        <taxon>Micrococcales</taxon>
        <taxon>Sanguibacteraceae</taxon>
        <taxon>Sanguibacter</taxon>
    </lineage>
</organism>
<keyword evidence="2" id="KW-0808">Transferase</keyword>
<accession>A0A1G6HHP9</accession>
<gene>
    <name evidence="2" type="ORF">SAMN05216410_1058</name>
</gene>
<evidence type="ECO:0000313" key="2">
    <source>
        <dbReference type="EMBL" id="SDB93847.1"/>
    </source>
</evidence>
<dbReference type="AlphaFoldDB" id="A0A1G6HHP9"/>
<dbReference type="STRING" id="1814289.SAMN05216410_1058"/>
<evidence type="ECO:0000259" key="1">
    <source>
        <dbReference type="Pfam" id="PF05175"/>
    </source>
</evidence>
<dbReference type="PROSITE" id="PS00092">
    <property type="entry name" value="N6_MTASE"/>
    <property type="match status" value="1"/>
</dbReference>
<evidence type="ECO:0000313" key="3">
    <source>
        <dbReference type="Proteomes" id="UP000199039"/>
    </source>
</evidence>
<name>A0A1G6HHP9_9MICO</name>
<feature type="domain" description="Methyltransferase small" evidence="1">
    <location>
        <begin position="226"/>
        <end position="302"/>
    </location>
</feature>
<dbReference type="Pfam" id="PF05175">
    <property type="entry name" value="MTS"/>
    <property type="match status" value="1"/>
</dbReference>
<dbReference type="Proteomes" id="UP000199039">
    <property type="component" value="Unassembled WGS sequence"/>
</dbReference>
<sequence>MWLSLNLERFPVARIVEPVSVPVTKLDAVVGDGALIGWEENGTEQTARWRTANDVPAPSRMIVIEDHYTAKEAYRDASQGVALLWRGDFQNARQLLEAIERRTESAEGATGGTTAEAFYRYRQARAHRARILSMLLIPLEAGGGVPLRRPPEIREALAGAYDAIDEPSLVSLREVIGAIGANEWRRKGIHVDALDASIHPHYGAFFPVRSEYVDLVAQAPLPATDLAFDIGTGTGVLAAVLARRGVSRVVATDSEERAVVCARENLARLGLDDRVEVELIDMFPPGRASLVVCNPPWVPATSRTLMDNAVYDPKSRMLLRFLGGLALHLTPDGEGWLVLSDLAEHLGLRTREWLLGAIENAGLVVLERHDIRPTHPRVGDANDPLHAARVKEVTSLWRLAVMSGK</sequence>
<reference evidence="2 3" key="1">
    <citation type="submission" date="2016-09" db="EMBL/GenBank/DDBJ databases">
        <authorList>
            <person name="Capua I."/>
            <person name="De Benedictis P."/>
            <person name="Joannis T."/>
            <person name="Lombin L.H."/>
            <person name="Cattoli G."/>
        </authorList>
    </citation>
    <scope>NUCLEOTIDE SEQUENCE [LARGE SCALE GENOMIC DNA]</scope>
    <source>
        <strain evidence="2 3">ISLP-3</strain>
    </source>
</reference>
<dbReference type="CDD" id="cd02440">
    <property type="entry name" value="AdoMet_MTases"/>
    <property type="match status" value="1"/>
</dbReference>
<dbReference type="InterPro" id="IPR002052">
    <property type="entry name" value="DNA_methylase_N6_adenine_CS"/>
</dbReference>